<sequence length="221" mass="24346">MPLILTTLFLVPCLFFSTLAIANVGYTTDELKALAKREQAITEPAHTYDIDALIKRSHQYRADALSMNAHLDDALAQSPIASALETPNPNKDAKGVMVFVSLSMPDAALRQLLKQSKQYQIPLVIRGVLPEGFTATAARIQSLLDSDDMKIESGFAINPSWFRQFDIRHVPAFVSIGDSCLPESCDVKEYDIVHGNISLPHALDVLSQGDVGHVARRFLEK</sequence>
<dbReference type="NCBIfam" id="TIGR02742">
    <property type="entry name" value="TrbC_Ftype"/>
    <property type="match status" value="1"/>
</dbReference>
<evidence type="ECO:0000313" key="3">
    <source>
        <dbReference type="Proteomes" id="UP001569154"/>
    </source>
</evidence>
<keyword evidence="3" id="KW-1185">Reference proteome</keyword>
<organism evidence="2 3">
    <name type="scientific">Enterovibrio norvegicus</name>
    <dbReference type="NCBI Taxonomy" id="188144"/>
    <lineage>
        <taxon>Bacteria</taxon>
        <taxon>Pseudomonadati</taxon>
        <taxon>Pseudomonadota</taxon>
        <taxon>Gammaproteobacteria</taxon>
        <taxon>Vibrionales</taxon>
        <taxon>Vibrionaceae</taxon>
        <taxon>Enterovibrio</taxon>
    </lineage>
</organism>
<protein>
    <submittedName>
        <fullName evidence="2">Type-F conjugative transfer system pilin assembly protein TrbC</fullName>
    </submittedName>
</protein>
<dbReference type="Proteomes" id="UP001569154">
    <property type="component" value="Unassembled WGS sequence"/>
</dbReference>
<evidence type="ECO:0000313" key="2">
    <source>
        <dbReference type="EMBL" id="MEZ8082808.1"/>
    </source>
</evidence>
<accession>A0ABV4L556</accession>
<dbReference type="EMBL" id="JBGONM010000044">
    <property type="protein sequence ID" value="MEZ8082808.1"/>
    <property type="molecule type" value="Genomic_DNA"/>
</dbReference>
<gene>
    <name evidence="2" type="primary">trbC</name>
    <name evidence="2" type="ORF">ACED35_16955</name>
</gene>
<keyword evidence="1" id="KW-0732">Signal</keyword>
<feature type="chain" id="PRO_5045925590" evidence="1">
    <location>
        <begin position="23"/>
        <end position="221"/>
    </location>
</feature>
<feature type="signal peptide" evidence="1">
    <location>
        <begin position="1"/>
        <end position="22"/>
    </location>
</feature>
<dbReference type="InterPro" id="IPR014113">
    <property type="entry name" value="T4SS_TrbC_subgr"/>
</dbReference>
<dbReference type="Pfam" id="PF09673">
    <property type="entry name" value="TrbC_Ftype"/>
    <property type="match status" value="1"/>
</dbReference>
<proteinExistence type="predicted"/>
<dbReference type="RefSeq" id="WP_371734943.1">
    <property type="nucleotide sequence ID" value="NZ_JBGONM010000044.1"/>
</dbReference>
<reference evidence="2 3" key="1">
    <citation type="submission" date="2024-06" db="EMBL/GenBank/DDBJ databases">
        <authorList>
            <person name="Steensen K."/>
            <person name="Seneca J."/>
            <person name="Bartlau N."/>
            <person name="Yu A.X."/>
            <person name="Polz M.F."/>
        </authorList>
    </citation>
    <scope>NUCLEOTIDE SEQUENCE [LARGE SCALE GENOMIC DNA]</scope>
    <source>
        <strain evidence="2 3">1F260</strain>
    </source>
</reference>
<name>A0ABV4L556_9GAMM</name>
<comment type="caution">
    <text evidence="2">The sequence shown here is derived from an EMBL/GenBank/DDBJ whole genome shotgun (WGS) entry which is preliminary data.</text>
</comment>
<evidence type="ECO:0000256" key="1">
    <source>
        <dbReference type="SAM" id="SignalP"/>
    </source>
</evidence>
<dbReference type="InterPro" id="IPR019106">
    <property type="entry name" value="T4SS_TrbC"/>
</dbReference>